<protein>
    <submittedName>
        <fullName evidence="2">Uncharacterized protein</fullName>
    </submittedName>
</protein>
<feature type="transmembrane region" description="Helical" evidence="1">
    <location>
        <begin position="41"/>
        <end position="59"/>
    </location>
</feature>
<keyword evidence="1" id="KW-1133">Transmembrane helix</keyword>
<dbReference type="OrthoDB" id="8374816at2"/>
<keyword evidence="3" id="KW-1185">Reference proteome</keyword>
<keyword evidence="1" id="KW-0812">Transmembrane</keyword>
<dbReference type="AlphaFoldDB" id="A0A1V4HUY1"/>
<reference evidence="2 3" key="1">
    <citation type="submission" date="2017-02" db="EMBL/GenBank/DDBJ databases">
        <title>Genome sequence of the nitrite-oxidizing bacterium Nitrobacter vulgaris strain Ab1.</title>
        <authorList>
            <person name="Mellbye B.L."/>
            <person name="Davis E.W."/>
            <person name="Spieck E."/>
            <person name="Chang J.H."/>
            <person name="Bottomley P.J."/>
            <person name="Sayavedra-Soto L.A."/>
        </authorList>
    </citation>
    <scope>NUCLEOTIDE SEQUENCE [LARGE SCALE GENOMIC DNA]</scope>
    <source>
        <strain evidence="2 3">Ab1</strain>
    </source>
</reference>
<evidence type="ECO:0000313" key="3">
    <source>
        <dbReference type="Proteomes" id="UP000189940"/>
    </source>
</evidence>
<gene>
    <name evidence="2" type="ORF">B2M20_15040</name>
</gene>
<feature type="transmembrane region" description="Helical" evidence="1">
    <location>
        <begin position="7"/>
        <end position="29"/>
    </location>
</feature>
<evidence type="ECO:0000256" key="1">
    <source>
        <dbReference type="SAM" id="Phobius"/>
    </source>
</evidence>
<keyword evidence="1" id="KW-0472">Membrane</keyword>
<accession>A0A1V4HUY1</accession>
<dbReference type="EMBL" id="MWPQ01000054">
    <property type="protein sequence ID" value="OPH81798.1"/>
    <property type="molecule type" value="Genomic_DNA"/>
</dbReference>
<dbReference type="Proteomes" id="UP000189940">
    <property type="component" value="Unassembled WGS sequence"/>
</dbReference>
<comment type="caution">
    <text evidence="2">The sequence shown here is derived from an EMBL/GenBank/DDBJ whole genome shotgun (WGS) entry which is preliminary data.</text>
</comment>
<proteinExistence type="predicted"/>
<organism evidence="2 3">
    <name type="scientific">Nitrobacter vulgaris</name>
    <dbReference type="NCBI Taxonomy" id="29421"/>
    <lineage>
        <taxon>Bacteria</taxon>
        <taxon>Pseudomonadati</taxon>
        <taxon>Pseudomonadota</taxon>
        <taxon>Alphaproteobacteria</taxon>
        <taxon>Hyphomicrobiales</taxon>
        <taxon>Nitrobacteraceae</taxon>
        <taxon>Nitrobacter</taxon>
    </lineage>
</organism>
<sequence length="65" mass="7224">MHALFRIVGVITLIAGLGFMGQGFRFYGYPADGIIVRHTEWVYYGAAMAVVGFLLIIFSRPSEEP</sequence>
<evidence type="ECO:0000313" key="2">
    <source>
        <dbReference type="EMBL" id="OPH81798.1"/>
    </source>
</evidence>
<name>A0A1V4HUY1_NITVU</name>